<evidence type="ECO:0000313" key="7">
    <source>
        <dbReference type="Proteomes" id="UP001165122"/>
    </source>
</evidence>
<evidence type="ECO:0000256" key="4">
    <source>
        <dbReference type="SAM" id="MobiDB-lite"/>
    </source>
</evidence>
<accession>A0A9W7AT35</accession>
<keyword evidence="3" id="KW-0862">Zinc</keyword>
<comment type="caution">
    <text evidence="6">The sequence shown here is derived from an EMBL/GenBank/DDBJ whole genome shotgun (WGS) entry which is preliminary data.</text>
</comment>
<evidence type="ECO:0000259" key="5">
    <source>
        <dbReference type="Pfam" id="PF11789"/>
    </source>
</evidence>
<feature type="region of interest" description="Disordered" evidence="4">
    <location>
        <begin position="241"/>
        <end position="282"/>
    </location>
</feature>
<proteinExistence type="predicted"/>
<evidence type="ECO:0000256" key="3">
    <source>
        <dbReference type="ARBA" id="ARBA00022833"/>
    </source>
</evidence>
<dbReference type="OrthoDB" id="26899at2759"/>
<feature type="compositionally biased region" description="Acidic residues" evidence="4">
    <location>
        <begin position="259"/>
        <end position="282"/>
    </location>
</feature>
<keyword evidence="2" id="KW-0863">Zinc-finger</keyword>
<reference evidence="7" key="1">
    <citation type="journal article" date="2023" name="Commun. Biol.">
        <title>Genome analysis of Parmales, the sister group of diatoms, reveals the evolutionary specialization of diatoms from phago-mixotrophs to photoautotrophs.</title>
        <authorList>
            <person name="Ban H."/>
            <person name="Sato S."/>
            <person name="Yoshikawa S."/>
            <person name="Yamada K."/>
            <person name="Nakamura Y."/>
            <person name="Ichinomiya M."/>
            <person name="Sato N."/>
            <person name="Blanc-Mathieu R."/>
            <person name="Endo H."/>
            <person name="Kuwata A."/>
            <person name="Ogata H."/>
        </authorList>
    </citation>
    <scope>NUCLEOTIDE SEQUENCE [LARGE SCALE GENOMIC DNA]</scope>
    <source>
        <strain evidence="7">NIES 3700</strain>
    </source>
</reference>
<dbReference type="AlphaFoldDB" id="A0A9W7AT35"/>
<name>A0A9W7AT35_9STRA</name>
<dbReference type="EMBL" id="BRXW01000685">
    <property type="protein sequence ID" value="GMH73884.1"/>
    <property type="molecule type" value="Genomic_DNA"/>
</dbReference>
<dbReference type="InterPro" id="IPR013083">
    <property type="entry name" value="Znf_RING/FYVE/PHD"/>
</dbReference>
<evidence type="ECO:0000313" key="6">
    <source>
        <dbReference type="EMBL" id="GMH73884.1"/>
    </source>
</evidence>
<dbReference type="InterPro" id="IPR004181">
    <property type="entry name" value="Znf_MIZ"/>
</dbReference>
<keyword evidence="1" id="KW-0479">Metal-binding</keyword>
<sequence length="282" mass="31150">MSSASALSTQILMATADYKKGFADVNAILQSMASEYGGEETDCDIFGDRKTAQKHVAEFRKKIMAASSINVTGSAVLDKSLTTLHTVSIQVPTPGSLNEEGEYVIHTSNATSLMADTLKNASIPKKTVDTHEWTASLCKKMNVLPSGSTSKKRGRANSDDEIQMEEADKSKALKCTLTSNFFVNPMKNKLCGHVVDKSGVAQMMKAKKEQSCPLGVSCAKGKKQKCSWDLYEEDEEMRLKVESYRRREKKREEKRRREDDDDAIDVDEEEGGEGGEEDVEVL</sequence>
<evidence type="ECO:0000256" key="1">
    <source>
        <dbReference type="ARBA" id="ARBA00022723"/>
    </source>
</evidence>
<evidence type="ECO:0000256" key="2">
    <source>
        <dbReference type="ARBA" id="ARBA00022771"/>
    </source>
</evidence>
<organism evidence="6 7">
    <name type="scientific">Triparma laevis f. longispina</name>
    <dbReference type="NCBI Taxonomy" id="1714387"/>
    <lineage>
        <taxon>Eukaryota</taxon>
        <taxon>Sar</taxon>
        <taxon>Stramenopiles</taxon>
        <taxon>Ochrophyta</taxon>
        <taxon>Bolidophyceae</taxon>
        <taxon>Parmales</taxon>
        <taxon>Triparmaceae</taxon>
        <taxon>Triparma</taxon>
    </lineage>
</organism>
<protein>
    <recommendedName>
        <fullName evidence="5">SP-RING-type domain-containing protein</fullName>
    </recommendedName>
</protein>
<gene>
    <name evidence="6" type="ORF">TrLO_g7976</name>
</gene>
<keyword evidence="7" id="KW-1185">Reference proteome</keyword>
<feature type="domain" description="SP-RING-type" evidence="5">
    <location>
        <begin position="160"/>
        <end position="214"/>
    </location>
</feature>
<dbReference type="Proteomes" id="UP001165122">
    <property type="component" value="Unassembled WGS sequence"/>
</dbReference>
<dbReference type="GO" id="GO:0008270">
    <property type="term" value="F:zinc ion binding"/>
    <property type="evidence" value="ECO:0007669"/>
    <property type="project" value="UniProtKB-KW"/>
</dbReference>
<dbReference type="Gene3D" id="3.30.40.10">
    <property type="entry name" value="Zinc/RING finger domain, C3HC4 (zinc finger)"/>
    <property type="match status" value="1"/>
</dbReference>
<dbReference type="Pfam" id="PF11789">
    <property type="entry name" value="zf-Nse"/>
    <property type="match status" value="1"/>
</dbReference>